<dbReference type="InterPro" id="IPR034085">
    <property type="entry name" value="TOG"/>
</dbReference>
<keyword evidence="7" id="KW-0539">Nucleus</keyword>
<evidence type="ECO:0000256" key="2">
    <source>
        <dbReference type="ARBA" id="ARBA00004496"/>
    </source>
</evidence>
<evidence type="ECO:0000256" key="4">
    <source>
        <dbReference type="ARBA" id="ARBA00022490"/>
    </source>
</evidence>
<reference evidence="10 11" key="1">
    <citation type="journal article" date="2019" name="Sci. Rep.">
        <title>Orb-weaving spider Araneus ventricosus genome elucidates the spidroin gene catalogue.</title>
        <authorList>
            <person name="Kono N."/>
            <person name="Nakamura H."/>
            <person name="Ohtoshi R."/>
            <person name="Moran D.A.P."/>
            <person name="Shinohara A."/>
            <person name="Yoshida Y."/>
            <person name="Fujiwara M."/>
            <person name="Mori M."/>
            <person name="Tomita M."/>
            <person name="Arakawa K."/>
        </authorList>
    </citation>
    <scope>NUCLEOTIDE SEQUENCE [LARGE SCALE GENOMIC DNA]</scope>
</reference>
<dbReference type="SMART" id="SM01349">
    <property type="entry name" value="TOG"/>
    <property type="match status" value="1"/>
</dbReference>
<dbReference type="Pfam" id="PF25574">
    <property type="entry name" value="TPR_IMB1"/>
    <property type="match status" value="1"/>
</dbReference>
<dbReference type="InterPro" id="IPR016024">
    <property type="entry name" value="ARM-type_fold"/>
</dbReference>
<dbReference type="Gene3D" id="1.25.10.10">
    <property type="entry name" value="Leucine-rich Repeat Variant"/>
    <property type="match status" value="1"/>
</dbReference>
<evidence type="ECO:0000313" key="9">
    <source>
        <dbReference type="EMBL" id="GBL83789.1"/>
    </source>
</evidence>
<dbReference type="InterPro" id="IPR011989">
    <property type="entry name" value="ARM-like"/>
</dbReference>
<sequence length="970" mass="109353">MFTQNTAAIAQTLGLLEPEPYFSGPVLEQANAEIQYEEVNASEKFFLLLSHLGDDTVQLEQAELAAVLLRRLITSDFEQVFTKLAPNVQNEIKTQLLLRLQADINHNLRRKICDVAAELARNCIDDEGNNHWPDFLKYLFDSARSPDPFIREIALLMFASVPGVFGNQQSRYIDVIRQMLSQSLTDQLSQQVRYVAVKATCNFLLANEKEVHVLKQFTDCLTLLLQFFSQMLDSKDGQPDEILRYLVELVESCPQIFRGQLDVLLQLCLKGVSSTDLEESCHHLSLEVIVTVCESAPAMVKKLGAKHIPTILTLILKMMTDIEEDPKWDFIDDENADEDSDSSPIVAEASLDRLACALGGKTVLPFVLSTLPQMLQSSNWKDRYAGLMAISAIGEGCHKQMSMMLPQIVDGVLPFLSDPHTRVRYAGCNALGQMSSDFATLFQKKFHDKVIPALLQLLSDPSSPRVQAHAGAALVNFFEDCPKNILSPYMNSIVNSLEIVLKSTLNDLVEKGTKLVLEQVVVTLASLADSAQEKFTDYYEKFMPLLKHIIQNANQPVLRMLRGKTIECVSLIGLAVGREKFLSDASEVMDLLLKTQTSSAPISEDDPQLSYMIAAWARICKILGKAFKPYLPYVMEPVLKAAAIKPEIAVLDSDDMKVVGNDDDWEFVNLGEKHNFGIRTAGLDEKATACQMLVCYAKELKEGFADYVEDTVKLMVPMLNVRIAAGEILPYLLESAKVRGDAYVQEMWRYILPPLLHSLESEPESEVLCEHMAAFSQCIEVLNCPCLQPDDLSNLMNVLNKYLVGHFERSDEREAKRKEEDYDEVLEESLIKEDDEDIYLLSKISEIMSTLFSTYKEEFFVYFDMLLPHFVRLIEPSRPWPDRQWSLCVFADVIEYSGPACSRYQQYFLQPLLASLRDENVDLRQTAAYTIGVLSQFGGPEFSKFCSGKYLLSVIVELKIIIFEVPFICV</sequence>
<dbReference type="SUPFAM" id="SSF48371">
    <property type="entry name" value="ARM repeat"/>
    <property type="match status" value="2"/>
</dbReference>
<keyword evidence="6" id="KW-0653">Protein transport</keyword>
<keyword evidence="3" id="KW-0813">Transport</keyword>
<dbReference type="InterPro" id="IPR057672">
    <property type="entry name" value="TPR_IPO4/5"/>
</dbReference>
<dbReference type="Pfam" id="PF18808">
    <property type="entry name" value="Importin_rep_4"/>
    <property type="match status" value="1"/>
</dbReference>
<protein>
    <submittedName>
        <fullName evidence="10">Importin-5</fullName>
    </submittedName>
</protein>
<dbReference type="Pfam" id="PF25780">
    <property type="entry name" value="TPR_IPO5"/>
    <property type="match status" value="1"/>
</dbReference>
<dbReference type="EMBL" id="BGPR01000034">
    <property type="protein sequence ID" value="GBL83789.1"/>
    <property type="molecule type" value="Genomic_DNA"/>
</dbReference>
<dbReference type="InterPro" id="IPR041653">
    <property type="entry name" value="Importin_rep_4"/>
</dbReference>
<dbReference type="Pfam" id="PF13513">
    <property type="entry name" value="HEAT_EZ"/>
    <property type="match status" value="1"/>
</dbReference>
<feature type="domain" description="TOG" evidence="8">
    <location>
        <begin position="356"/>
        <end position="602"/>
    </location>
</feature>
<dbReference type="GO" id="GO:0000226">
    <property type="term" value="P:microtubule cytoskeleton organization"/>
    <property type="evidence" value="ECO:0007669"/>
    <property type="project" value="UniProtKB-ARBA"/>
</dbReference>
<accession>A0A4Y2AUT6</accession>
<evidence type="ECO:0000313" key="10">
    <source>
        <dbReference type="EMBL" id="GBL83791.1"/>
    </source>
</evidence>
<evidence type="ECO:0000313" key="11">
    <source>
        <dbReference type="Proteomes" id="UP000499080"/>
    </source>
</evidence>
<evidence type="ECO:0000256" key="5">
    <source>
        <dbReference type="ARBA" id="ARBA00022737"/>
    </source>
</evidence>
<dbReference type="GO" id="GO:0005737">
    <property type="term" value="C:cytoplasm"/>
    <property type="evidence" value="ECO:0007669"/>
    <property type="project" value="UniProtKB-SubCell"/>
</dbReference>
<dbReference type="GO" id="GO:0006606">
    <property type="term" value="P:protein import into nucleus"/>
    <property type="evidence" value="ECO:0007669"/>
    <property type="project" value="InterPro"/>
</dbReference>
<dbReference type="InterPro" id="IPR058584">
    <property type="entry name" value="IMB1_TNPO1-like_TPR"/>
</dbReference>
<dbReference type="GO" id="GO:0005634">
    <property type="term" value="C:nucleus"/>
    <property type="evidence" value="ECO:0007669"/>
    <property type="project" value="UniProtKB-SubCell"/>
</dbReference>
<dbReference type="InterPro" id="IPR040122">
    <property type="entry name" value="Importin_beta"/>
</dbReference>
<evidence type="ECO:0000259" key="8">
    <source>
        <dbReference type="SMART" id="SM01349"/>
    </source>
</evidence>
<dbReference type="InterPro" id="IPR041389">
    <property type="entry name" value="Importin_rep_6"/>
</dbReference>
<comment type="subcellular location">
    <subcellularLocation>
        <location evidence="2">Cytoplasm</location>
    </subcellularLocation>
    <subcellularLocation>
        <location evidence="1">Nucleus</location>
    </subcellularLocation>
</comment>
<name>A0A4Y2AUT6_ARAVE</name>
<evidence type="ECO:0000256" key="6">
    <source>
        <dbReference type="ARBA" id="ARBA00022927"/>
    </source>
</evidence>
<keyword evidence="4" id="KW-0963">Cytoplasm</keyword>
<dbReference type="PANTHER" id="PTHR10527">
    <property type="entry name" value="IMPORTIN BETA"/>
    <property type="match status" value="1"/>
</dbReference>
<keyword evidence="11" id="KW-1185">Reference proteome</keyword>
<dbReference type="EMBL" id="BGPR01000034">
    <property type="protein sequence ID" value="GBL83791.1"/>
    <property type="molecule type" value="Genomic_DNA"/>
</dbReference>
<dbReference type="Pfam" id="PF18829">
    <property type="entry name" value="Importin_rep_6"/>
    <property type="match status" value="1"/>
</dbReference>
<evidence type="ECO:0000256" key="7">
    <source>
        <dbReference type="ARBA" id="ARBA00023242"/>
    </source>
</evidence>
<proteinExistence type="predicted"/>
<evidence type="ECO:0000256" key="1">
    <source>
        <dbReference type="ARBA" id="ARBA00004123"/>
    </source>
</evidence>
<dbReference type="AlphaFoldDB" id="A0A4Y2AUT6"/>
<organism evidence="10 11">
    <name type="scientific">Araneus ventricosus</name>
    <name type="common">Orbweaver spider</name>
    <name type="synonym">Epeira ventricosa</name>
    <dbReference type="NCBI Taxonomy" id="182803"/>
    <lineage>
        <taxon>Eukaryota</taxon>
        <taxon>Metazoa</taxon>
        <taxon>Ecdysozoa</taxon>
        <taxon>Arthropoda</taxon>
        <taxon>Chelicerata</taxon>
        <taxon>Arachnida</taxon>
        <taxon>Araneae</taxon>
        <taxon>Araneomorphae</taxon>
        <taxon>Entelegynae</taxon>
        <taxon>Araneoidea</taxon>
        <taxon>Araneidae</taxon>
        <taxon>Araneus</taxon>
    </lineage>
</organism>
<comment type="caution">
    <text evidence="10">The sequence shown here is derived from an EMBL/GenBank/DDBJ whole genome shotgun (WGS) entry which is preliminary data.</text>
</comment>
<dbReference type="Proteomes" id="UP000499080">
    <property type="component" value="Unassembled WGS sequence"/>
</dbReference>
<keyword evidence="5" id="KW-0677">Repeat</keyword>
<gene>
    <name evidence="10" type="primary">Ipo5_1</name>
    <name evidence="10" type="ORF">AVEN_132677_1</name>
    <name evidence="9" type="ORF">AVEN_132677_2</name>
</gene>
<evidence type="ECO:0000256" key="3">
    <source>
        <dbReference type="ARBA" id="ARBA00022448"/>
    </source>
</evidence>